<dbReference type="SUPFAM" id="SSF55008">
    <property type="entry name" value="HMA, heavy metal-associated domain"/>
    <property type="match status" value="1"/>
</dbReference>
<dbReference type="InterPro" id="IPR036412">
    <property type="entry name" value="HAD-like_sf"/>
</dbReference>
<comment type="subcellular location">
    <subcellularLocation>
        <location evidence="1">Membrane</location>
        <topology evidence="1">Multi-pass membrane protein</topology>
    </subcellularLocation>
</comment>
<reference evidence="13 14" key="1">
    <citation type="journal article" date="2024" name="Nat. Commun.">
        <title>Phylogenomics reveals the evolutionary origins of lichenization in chlorophyte algae.</title>
        <authorList>
            <person name="Puginier C."/>
            <person name="Libourel C."/>
            <person name="Otte J."/>
            <person name="Skaloud P."/>
            <person name="Haon M."/>
            <person name="Grisel S."/>
            <person name="Petersen M."/>
            <person name="Berrin J.G."/>
            <person name="Delaux P.M."/>
            <person name="Dal Grande F."/>
            <person name="Keller J."/>
        </authorList>
    </citation>
    <scope>NUCLEOTIDE SEQUENCE [LARGE SCALE GENOMIC DNA]</scope>
    <source>
        <strain evidence="13 14">SAG 2036</strain>
    </source>
</reference>
<feature type="region of interest" description="Disordered" evidence="11">
    <location>
        <begin position="590"/>
        <end position="631"/>
    </location>
</feature>
<keyword evidence="4 10" id="KW-0479">Metal-binding</keyword>
<dbReference type="NCBIfam" id="TIGR01525">
    <property type="entry name" value="ATPase-IB_hvy"/>
    <property type="match status" value="1"/>
</dbReference>
<evidence type="ECO:0000256" key="9">
    <source>
        <dbReference type="ARBA" id="ARBA00023136"/>
    </source>
</evidence>
<dbReference type="Pfam" id="PF00122">
    <property type="entry name" value="E1-E2_ATPase"/>
    <property type="match status" value="1"/>
</dbReference>
<dbReference type="GO" id="GO:0005524">
    <property type="term" value="F:ATP binding"/>
    <property type="evidence" value="ECO:0007669"/>
    <property type="project" value="UniProtKB-UniRule"/>
</dbReference>
<feature type="domain" description="HMA" evidence="12">
    <location>
        <begin position="33"/>
        <end position="113"/>
    </location>
</feature>
<proteinExistence type="inferred from homology"/>
<dbReference type="PRINTS" id="PR00120">
    <property type="entry name" value="HATPASE"/>
</dbReference>
<keyword evidence="14" id="KW-1185">Reference proteome</keyword>
<evidence type="ECO:0000256" key="2">
    <source>
        <dbReference type="ARBA" id="ARBA00006024"/>
    </source>
</evidence>
<dbReference type="InterPro" id="IPR008250">
    <property type="entry name" value="ATPase_P-typ_transduc_dom_A_sf"/>
</dbReference>
<evidence type="ECO:0000256" key="5">
    <source>
        <dbReference type="ARBA" id="ARBA00022741"/>
    </source>
</evidence>
<sequence length="878" mass="89744">MSFLSRLRALHCTPSLDAAVPHKEAVETAAADEVIVLDVGGMHCGSCVRRVKRLLEEHASVMQASVNLTTEVALAEVQLSKSHHKPEDTALDKLQVVARELTEILQSNGFKAHARTGSEGGSGLNSIIEAKRQERIGRLKAASRRLVVAWALASACLTGHMAHILPWVPGWFHVLASTPVHGAMSALALLGPGRQILVEGWRAARAGSPDMNSLVALGACSSFAVSCVAAALPALQWRTFFEEPAMLLGVVLVGRALEERAKLQASSDMTALQALVPDTARLELGGGAEVWKTVPTSVLAVGSIVRVLPGDCIPTDGEVIGGCSAVNESALTGEPMPVVKSKGSSVAAGTVNCDGSLSVRVQKSSDSTAMAEIVRSVEAAQARAAPIQRLADAVAGRFALGVMATSVATFAFWSLLGPSLLPQAATKLGVAAAGAKSAGMLLSLQMACNVLVVACPCALGLAAPTAVLVGTSSAARRGLLIRGGDVLEAAAHISTVVFDKTGTLTLGAPSLVDVILQDTHSTKAELLAKAAAVERHSTHPLAKAIMAAAAAEGAQEVAAEDGSIRQEPGAGIRGRVQGHRVAVGSLEWVQQGSSAPNSAASGPSNPAAPSRGPQAGSPAQGQDPNLPAGHSSVYVSIDGKVAALLHVADTLRPDARETVQALRNLGIRVAMLSGDNHAAASHVAQEVGIEPQQVFAGVRPEGKADAVRRLQQQGARVAMVGDGINDAAALATADVGIAMSSGVGAASQVAAIVLLGDRLPQVVDVVHTSRATLGKIRQNLWWAFGYNLVAIPLAAGALLPSAGISLTPSLAGAMMGISSLAVMGNSLLLQWERPPEIAHSGSHGSSGSAQAAARGQIASRSKDSEAGSSHGATVLQEV</sequence>
<keyword evidence="8 10" id="KW-1133">Transmembrane helix</keyword>
<dbReference type="CDD" id="cd00371">
    <property type="entry name" value="HMA"/>
    <property type="match status" value="1"/>
</dbReference>
<feature type="transmembrane region" description="Helical" evidence="10">
    <location>
        <begin position="214"/>
        <end position="234"/>
    </location>
</feature>
<evidence type="ECO:0000256" key="4">
    <source>
        <dbReference type="ARBA" id="ARBA00022723"/>
    </source>
</evidence>
<protein>
    <recommendedName>
        <fullName evidence="12">HMA domain-containing protein</fullName>
    </recommendedName>
</protein>
<comment type="similarity">
    <text evidence="2 10">Belongs to the cation transport ATPase (P-type) (TC 3.A.3) family. Type IB subfamily.</text>
</comment>
<dbReference type="PROSITE" id="PS01229">
    <property type="entry name" value="COF_2"/>
    <property type="match status" value="1"/>
</dbReference>
<dbReference type="Pfam" id="PF00403">
    <property type="entry name" value="HMA"/>
    <property type="match status" value="1"/>
</dbReference>
<evidence type="ECO:0000313" key="14">
    <source>
        <dbReference type="Proteomes" id="UP001465755"/>
    </source>
</evidence>
<evidence type="ECO:0000256" key="3">
    <source>
        <dbReference type="ARBA" id="ARBA00022692"/>
    </source>
</evidence>
<dbReference type="InterPro" id="IPR023298">
    <property type="entry name" value="ATPase_P-typ_TM_dom_sf"/>
</dbReference>
<dbReference type="InterPro" id="IPR036163">
    <property type="entry name" value="HMA_dom_sf"/>
</dbReference>
<dbReference type="SFLD" id="SFLDF00027">
    <property type="entry name" value="p-type_atpase"/>
    <property type="match status" value="1"/>
</dbReference>
<dbReference type="PANTHER" id="PTHR43520:SF22">
    <property type="entry name" value="COPPER-TRANSPORTING ATPASE PAA1, CHLOROPLASTIC"/>
    <property type="match status" value="1"/>
</dbReference>
<name>A0AAW1P0Z8_9CHLO</name>
<dbReference type="InterPro" id="IPR027256">
    <property type="entry name" value="P-typ_ATPase_IB"/>
</dbReference>
<dbReference type="InterPro" id="IPR023299">
    <property type="entry name" value="ATPase_P-typ_cyto_dom_N"/>
</dbReference>
<dbReference type="InterPro" id="IPR044492">
    <property type="entry name" value="P_typ_ATPase_HD_dom"/>
</dbReference>
<dbReference type="SFLD" id="SFLDS00003">
    <property type="entry name" value="Haloacid_Dehalogenase"/>
    <property type="match status" value="1"/>
</dbReference>
<evidence type="ECO:0000256" key="10">
    <source>
        <dbReference type="RuleBase" id="RU362081"/>
    </source>
</evidence>
<accession>A0AAW1P0Z8</accession>
<dbReference type="Gene3D" id="3.30.70.100">
    <property type="match status" value="1"/>
</dbReference>
<dbReference type="PROSITE" id="PS50846">
    <property type="entry name" value="HMA_2"/>
    <property type="match status" value="1"/>
</dbReference>
<dbReference type="SFLD" id="SFLDG00002">
    <property type="entry name" value="C1.7:_P-type_atpase_like"/>
    <property type="match status" value="1"/>
</dbReference>
<dbReference type="PANTHER" id="PTHR43520">
    <property type="entry name" value="ATP7, ISOFORM B"/>
    <property type="match status" value="1"/>
</dbReference>
<feature type="transmembrane region" description="Helical" evidence="10">
    <location>
        <begin position="780"/>
        <end position="804"/>
    </location>
</feature>
<dbReference type="GO" id="GO:0055070">
    <property type="term" value="P:copper ion homeostasis"/>
    <property type="evidence" value="ECO:0007669"/>
    <property type="project" value="TreeGrafter"/>
</dbReference>
<feature type="region of interest" description="Disordered" evidence="11">
    <location>
        <begin position="838"/>
        <end position="878"/>
    </location>
</feature>
<dbReference type="SUPFAM" id="SSF81665">
    <property type="entry name" value="Calcium ATPase, transmembrane domain M"/>
    <property type="match status" value="1"/>
</dbReference>
<keyword evidence="9 10" id="KW-0472">Membrane</keyword>
<dbReference type="InterPro" id="IPR001757">
    <property type="entry name" value="P_typ_ATPase"/>
</dbReference>
<evidence type="ECO:0000313" key="13">
    <source>
        <dbReference type="EMBL" id="KAK9803451.1"/>
    </source>
</evidence>
<dbReference type="PROSITE" id="PS00154">
    <property type="entry name" value="ATPASE_E1_E2"/>
    <property type="match status" value="1"/>
</dbReference>
<dbReference type="GO" id="GO:0043682">
    <property type="term" value="F:P-type divalent copper transporter activity"/>
    <property type="evidence" value="ECO:0007669"/>
    <property type="project" value="TreeGrafter"/>
</dbReference>
<evidence type="ECO:0000256" key="6">
    <source>
        <dbReference type="ARBA" id="ARBA00022840"/>
    </source>
</evidence>
<comment type="caution">
    <text evidence="13">The sequence shown here is derived from an EMBL/GenBank/DDBJ whole genome shotgun (WGS) entry which is preliminary data.</text>
</comment>
<dbReference type="NCBIfam" id="TIGR01494">
    <property type="entry name" value="ATPase_P-type"/>
    <property type="match status" value="2"/>
</dbReference>
<feature type="compositionally biased region" description="Low complexity" evidence="11">
    <location>
        <begin position="592"/>
        <end position="610"/>
    </location>
</feature>
<dbReference type="AlphaFoldDB" id="A0AAW1P0Z8"/>
<keyword evidence="6 10" id="KW-0067">ATP-binding</keyword>
<keyword evidence="3 10" id="KW-0812">Transmembrane</keyword>
<dbReference type="InterPro" id="IPR059000">
    <property type="entry name" value="ATPase_P-type_domA"/>
</dbReference>
<feature type="compositionally biased region" description="Low complexity" evidence="11">
    <location>
        <begin position="838"/>
        <end position="859"/>
    </location>
</feature>
<evidence type="ECO:0000256" key="8">
    <source>
        <dbReference type="ARBA" id="ARBA00022989"/>
    </source>
</evidence>
<feature type="transmembrane region" description="Helical" evidence="10">
    <location>
        <begin position="146"/>
        <end position="165"/>
    </location>
</feature>
<dbReference type="InterPro" id="IPR006121">
    <property type="entry name" value="HMA_dom"/>
</dbReference>
<feature type="transmembrane region" description="Helical" evidence="10">
    <location>
        <begin position="810"/>
        <end position="829"/>
    </location>
</feature>
<evidence type="ECO:0000259" key="12">
    <source>
        <dbReference type="PROSITE" id="PS50846"/>
    </source>
</evidence>
<dbReference type="Pfam" id="PF00702">
    <property type="entry name" value="Hydrolase"/>
    <property type="match status" value="1"/>
</dbReference>
<dbReference type="InterPro" id="IPR018303">
    <property type="entry name" value="ATPase_P-typ_P_site"/>
</dbReference>
<dbReference type="Gene3D" id="3.40.50.1000">
    <property type="entry name" value="HAD superfamily/HAD-like"/>
    <property type="match status" value="1"/>
</dbReference>
<feature type="transmembrane region" description="Helical" evidence="10">
    <location>
        <begin position="398"/>
        <end position="416"/>
    </location>
</feature>
<dbReference type="Gene3D" id="2.70.150.10">
    <property type="entry name" value="Calcium-transporting ATPase, cytoplasmic transduction domain A"/>
    <property type="match status" value="1"/>
</dbReference>
<keyword evidence="5 10" id="KW-0547">Nucleotide-binding</keyword>
<feature type="transmembrane region" description="Helical" evidence="10">
    <location>
        <begin position="450"/>
        <end position="470"/>
    </location>
</feature>
<organism evidence="13 14">
    <name type="scientific">Symbiochloris irregularis</name>
    <dbReference type="NCBI Taxonomy" id="706552"/>
    <lineage>
        <taxon>Eukaryota</taxon>
        <taxon>Viridiplantae</taxon>
        <taxon>Chlorophyta</taxon>
        <taxon>core chlorophytes</taxon>
        <taxon>Trebouxiophyceae</taxon>
        <taxon>Trebouxiales</taxon>
        <taxon>Trebouxiaceae</taxon>
        <taxon>Symbiochloris</taxon>
    </lineage>
</organism>
<gene>
    <name evidence="13" type="ORF">WJX73_002549</name>
</gene>
<dbReference type="GO" id="GO:0016887">
    <property type="term" value="F:ATP hydrolysis activity"/>
    <property type="evidence" value="ECO:0007669"/>
    <property type="project" value="InterPro"/>
</dbReference>
<dbReference type="InterPro" id="IPR017969">
    <property type="entry name" value="Heavy-metal-associated_CS"/>
</dbReference>
<keyword evidence="7" id="KW-1278">Translocase</keyword>
<dbReference type="PRINTS" id="PR00119">
    <property type="entry name" value="CATATPASE"/>
</dbReference>
<dbReference type="InterPro" id="IPR023214">
    <property type="entry name" value="HAD_sf"/>
</dbReference>
<dbReference type="PROSITE" id="PS01047">
    <property type="entry name" value="HMA_1"/>
    <property type="match status" value="1"/>
</dbReference>
<evidence type="ECO:0000256" key="11">
    <source>
        <dbReference type="SAM" id="MobiDB-lite"/>
    </source>
</evidence>
<dbReference type="GO" id="GO:0005507">
    <property type="term" value="F:copper ion binding"/>
    <property type="evidence" value="ECO:0007669"/>
    <property type="project" value="TreeGrafter"/>
</dbReference>
<evidence type="ECO:0000256" key="7">
    <source>
        <dbReference type="ARBA" id="ARBA00022967"/>
    </source>
</evidence>
<dbReference type="Proteomes" id="UP001465755">
    <property type="component" value="Unassembled WGS sequence"/>
</dbReference>
<dbReference type="GO" id="GO:0016020">
    <property type="term" value="C:membrane"/>
    <property type="evidence" value="ECO:0007669"/>
    <property type="project" value="UniProtKB-SubCell"/>
</dbReference>
<dbReference type="SUPFAM" id="SSF81653">
    <property type="entry name" value="Calcium ATPase, transduction domain A"/>
    <property type="match status" value="1"/>
</dbReference>
<dbReference type="EMBL" id="JALJOQ010000059">
    <property type="protein sequence ID" value="KAK9803451.1"/>
    <property type="molecule type" value="Genomic_DNA"/>
</dbReference>
<evidence type="ECO:0000256" key="1">
    <source>
        <dbReference type="ARBA" id="ARBA00004141"/>
    </source>
</evidence>
<dbReference type="FunFam" id="2.70.150.10:FF:000002">
    <property type="entry name" value="Copper-transporting ATPase 1, putative"/>
    <property type="match status" value="1"/>
</dbReference>
<dbReference type="Gene3D" id="3.40.1110.10">
    <property type="entry name" value="Calcium-transporting ATPase, cytoplasmic domain N"/>
    <property type="match status" value="1"/>
</dbReference>
<dbReference type="SUPFAM" id="SSF56784">
    <property type="entry name" value="HAD-like"/>
    <property type="match status" value="1"/>
</dbReference>